<protein>
    <submittedName>
        <fullName evidence="2">Putative nuclease with TOPRIM domain</fullName>
    </submittedName>
</protein>
<gene>
    <name evidence="2" type="ORF">BJ994_001238</name>
</gene>
<accession>A0A846RNH0</accession>
<keyword evidence="3" id="KW-1185">Reference proteome</keyword>
<organism evidence="2 3">
    <name type="scientific">Arthrobacter pigmenti</name>
    <dbReference type="NCBI Taxonomy" id="271432"/>
    <lineage>
        <taxon>Bacteria</taxon>
        <taxon>Bacillati</taxon>
        <taxon>Actinomycetota</taxon>
        <taxon>Actinomycetes</taxon>
        <taxon>Micrococcales</taxon>
        <taxon>Micrococcaceae</taxon>
        <taxon>Arthrobacter</taxon>
    </lineage>
</organism>
<dbReference type="Proteomes" id="UP000547458">
    <property type="component" value="Unassembled WGS sequence"/>
</dbReference>
<dbReference type="AlphaFoldDB" id="A0A846RNH0"/>
<proteinExistence type="predicted"/>
<feature type="coiled-coil region" evidence="1">
    <location>
        <begin position="105"/>
        <end position="132"/>
    </location>
</feature>
<name>A0A846RNH0_9MICC</name>
<evidence type="ECO:0000256" key="1">
    <source>
        <dbReference type="SAM" id="Coils"/>
    </source>
</evidence>
<dbReference type="EMBL" id="JAATJL010000001">
    <property type="protein sequence ID" value="NJC22162.1"/>
    <property type="molecule type" value="Genomic_DNA"/>
</dbReference>
<sequence length="138" mass="15717">MVIQRSIGRSGNEYLYFFCAGRTVKDCSSSHISTARLEDAVIREYGKLQFTPDFLDLARTRIREALREKEAANLLLQKQLAATLKECASKEENLLDLAADGTIAKEKIRIRLTDIERQRTRVRDQLESVESNHAIAFS</sequence>
<keyword evidence="1" id="KW-0175">Coiled coil</keyword>
<reference evidence="2 3" key="1">
    <citation type="submission" date="2020-03" db="EMBL/GenBank/DDBJ databases">
        <title>Sequencing the genomes of 1000 actinobacteria strains.</title>
        <authorList>
            <person name="Klenk H.-P."/>
        </authorList>
    </citation>
    <scope>NUCLEOTIDE SEQUENCE [LARGE SCALE GENOMIC DNA]</scope>
    <source>
        <strain evidence="2 3">DSM 16403</strain>
    </source>
</reference>
<evidence type="ECO:0000313" key="3">
    <source>
        <dbReference type="Proteomes" id="UP000547458"/>
    </source>
</evidence>
<evidence type="ECO:0000313" key="2">
    <source>
        <dbReference type="EMBL" id="NJC22162.1"/>
    </source>
</evidence>
<comment type="caution">
    <text evidence="2">The sequence shown here is derived from an EMBL/GenBank/DDBJ whole genome shotgun (WGS) entry which is preliminary data.</text>
</comment>